<proteinExistence type="predicted"/>
<accession>A0A4Y2P7L5</accession>
<name>A0A4Y2P7L5_ARAVE</name>
<sequence>NVGAWQYRECFPEGSHPTRQTILKVVKCLRETDCVTSRPRVRRPRNVGRKLQPEDLLAYALAHPQSSTKMISENCGLSKSRAWTIPNESGTHPYRSTPVQGFPDSTLQGWDPTKMDLGLQIIPQDKSHGVRSGENGHGECCVLDEMCGPPEDW</sequence>
<dbReference type="EMBL" id="BGPR01010602">
    <property type="protein sequence ID" value="GBN47009.1"/>
    <property type="molecule type" value="Genomic_DNA"/>
</dbReference>
<evidence type="ECO:0000313" key="2">
    <source>
        <dbReference type="Proteomes" id="UP000499080"/>
    </source>
</evidence>
<organism evidence="1 2">
    <name type="scientific">Araneus ventricosus</name>
    <name type="common">Orbweaver spider</name>
    <name type="synonym">Epeira ventricosa</name>
    <dbReference type="NCBI Taxonomy" id="182803"/>
    <lineage>
        <taxon>Eukaryota</taxon>
        <taxon>Metazoa</taxon>
        <taxon>Ecdysozoa</taxon>
        <taxon>Arthropoda</taxon>
        <taxon>Chelicerata</taxon>
        <taxon>Arachnida</taxon>
        <taxon>Araneae</taxon>
        <taxon>Araneomorphae</taxon>
        <taxon>Entelegynae</taxon>
        <taxon>Araneoidea</taxon>
        <taxon>Araneidae</taxon>
        <taxon>Araneus</taxon>
    </lineage>
</organism>
<keyword evidence="2" id="KW-1185">Reference proteome</keyword>
<dbReference type="AlphaFoldDB" id="A0A4Y2P7L5"/>
<dbReference type="Proteomes" id="UP000499080">
    <property type="component" value="Unassembled WGS sequence"/>
</dbReference>
<evidence type="ECO:0008006" key="3">
    <source>
        <dbReference type="Google" id="ProtNLM"/>
    </source>
</evidence>
<feature type="non-terminal residue" evidence="1">
    <location>
        <position position="1"/>
    </location>
</feature>
<protein>
    <recommendedName>
        <fullName evidence="3">DUF4817 domain-containing protein</fullName>
    </recommendedName>
</protein>
<comment type="caution">
    <text evidence="1">The sequence shown here is derived from an EMBL/GenBank/DDBJ whole genome shotgun (WGS) entry which is preliminary data.</text>
</comment>
<reference evidence="1 2" key="1">
    <citation type="journal article" date="2019" name="Sci. Rep.">
        <title>Orb-weaving spider Araneus ventricosus genome elucidates the spidroin gene catalogue.</title>
        <authorList>
            <person name="Kono N."/>
            <person name="Nakamura H."/>
            <person name="Ohtoshi R."/>
            <person name="Moran D.A.P."/>
            <person name="Shinohara A."/>
            <person name="Yoshida Y."/>
            <person name="Fujiwara M."/>
            <person name="Mori M."/>
            <person name="Tomita M."/>
            <person name="Arakawa K."/>
        </authorList>
    </citation>
    <scope>NUCLEOTIDE SEQUENCE [LARGE SCALE GENOMIC DNA]</scope>
</reference>
<gene>
    <name evidence="1" type="ORF">AVEN_263975_1</name>
</gene>
<evidence type="ECO:0000313" key="1">
    <source>
        <dbReference type="EMBL" id="GBN47009.1"/>
    </source>
</evidence>